<dbReference type="RefSeq" id="WP_006970997.1">
    <property type="nucleotide sequence ID" value="NZ_ABCS01000016.1"/>
</dbReference>
<dbReference type="GO" id="GO:0050660">
    <property type="term" value="F:flavin adenine dinucleotide binding"/>
    <property type="evidence" value="ECO:0007669"/>
    <property type="project" value="TreeGrafter"/>
</dbReference>
<name>A6G2P8_9BACT</name>
<evidence type="ECO:0000256" key="3">
    <source>
        <dbReference type="ARBA" id="ARBA00022827"/>
    </source>
</evidence>
<reference evidence="9 10" key="1">
    <citation type="submission" date="2007-06" db="EMBL/GenBank/DDBJ databases">
        <authorList>
            <person name="Shimkets L."/>
            <person name="Ferriera S."/>
            <person name="Johnson J."/>
            <person name="Kravitz S."/>
            <person name="Beeson K."/>
            <person name="Sutton G."/>
            <person name="Rogers Y.-H."/>
            <person name="Friedman R."/>
            <person name="Frazier M."/>
            <person name="Venter J.C."/>
        </authorList>
    </citation>
    <scope>NUCLEOTIDE SEQUENCE [LARGE SCALE GENOMIC DNA]</scope>
    <source>
        <strain evidence="9 10">SIR-1</strain>
    </source>
</reference>
<dbReference type="OrthoDB" id="9786429at2"/>
<evidence type="ECO:0000259" key="7">
    <source>
        <dbReference type="Pfam" id="PF02852"/>
    </source>
</evidence>
<dbReference type="InterPro" id="IPR036188">
    <property type="entry name" value="FAD/NAD-bd_sf"/>
</dbReference>
<keyword evidence="2" id="KW-0285">Flavoprotein</keyword>
<dbReference type="PRINTS" id="PR00411">
    <property type="entry name" value="PNDRDTASEI"/>
</dbReference>
<keyword evidence="3 5" id="KW-0274">FAD</keyword>
<accession>A6G2P8</accession>
<dbReference type="InterPro" id="IPR016156">
    <property type="entry name" value="FAD/NAD-linked_Rdtase_dimer_sf"/>
</dbReference>
<dbReference type="EMBL" id="ABCS01000016">
    <property type="protein sequence ID" value="EDM79748.1"/>
    <property type="molecule type" value="Genomic_DNA"/>
</dbReference>
<feature type="binding site" evidence="5">
    <location>
        <begin position="186"/>
        <end position="193"/>
    </location>
    <ligand>
        <name>NAD(+)</name>
        <dbReference type="ChEBI" id="CHEBI:57540"/>
    </ligand>
</feature>
<dbReference type="eggNOG" id="COG1249">
    <property type="taxonomic scope" value="Bacteria"/>
</dbReference>
<dbReference type="Gene3D" id="3.30.390.30">
    <property type="match status" value="1"/>
</dbReference>
<dbReference type="InterPro" id="IPR004099">
    <property type="entry name" value="Pyr_nucl-diS_OxRdtase_dimer"/>
</dbReference>
<dbReference type="PRINTS" id="PR00368">
    <property type="entry name" value="FADPNR"/>
</dbReference>
<dbReference type="PIRSF" id="PIRSF000350">
    <property type="entry name" value="Mercury_reductase_MerA"/>
    <property type="match status" value="1"/>
</dbReference>
<feature type="active site" description="Proton acceptor" evidence="4">
    <location>
        <position position="455"/>
    </location>
</feature>
<feature type="disulfide bond" description="Redox-active" evidence="6">
    <location>
        <begin position="47"/>
        <end position="52"/>
    </location>
</feature>
<dbReference type="NCBIfam" id="NF004939">
    <property type="entry name" value="PRK06292.1-1"/>
    <property type="match status" value="1"/>
</dbReference>
<dbReference type="Gene3D" id="3.50.50.60">
    <property type="entry name" value="FAD/NAD(P)-binding domain"/>
    <property type="match status" value="2"/>
</dbReference>
<feature type="binding site" evidence="5">
    <location>
        <position position="321"/>
    </location>
    <ligand>
        <name>FAD</name>
        <dbReference type="ChEBI" id="CHEBI:57692"/>
    </ligand>
</feature>
<dbReference type="Pfam" id="PF02852">
    <property type="entry name" value="Pyr_redox_dim"/>
    <property type="match status" value="1"/>
</dbReference>
<dbReference type="SUPFAM" id="SSF55424">
    <property type="entry name" value="FAD/NAD-linked reductases, dimerisation (C-terminal) domain"/>
    <property type="match status" value="1"/>
</dbReference>
<protein>
    <submittedName>
        <fullName evidence="9">Dihydrolipoamide dehydrogenase</fullName>
        <ecNumber evidence="9">1.8.1.4</ecNumber>
    </submittedName>
</protein>
<keyword evidence="10" id="KW-1185">Reference proteome</keyword>
<evidence type="ECO:0000256" key="4">
    <source>
        <dbReference type="PIRSR" id="PIRSR000350-2"/>
    </source>
</evidence>
<comment type="cofactor">
    <cofactor evidence="5">
        <name>FAD</name>
        <dbReference type="ChEBI" id="CHEBI:57692"/>
    </cofactor>
    <text evidence="5">Binds 1 FAD per subunit.</text>
</comment>
<feature type="binding site" evidence="5">
    <location>
        <position position="278"/>
    </location>
    <ligand>
        <name>NAD(+)</name>
        <dbReference type="ChEBI" id="CHEBI:57540"/>
    </ligand>
</feature>
<evidence type="ECO:0000259" key="8">
    <source>
        <dbReference type="Pfam" id="PF07992"/>
    </source>
</evidence>
<evidence type="ECO:0000313" key="9">
    <source>
        <dbReference type="EMBL" id="EDM79748.1"/>
    </source>
</evidence>
<dbReference type="Pfam" id="PF07992">
    <property type="entry name" value="Pyr_redox_2"/>
    <property type="match status" value="1"/>
</dbReference>
<sequence length="488" mass="52068">MDTANTIQVDVAIIGAGTAGLVARREALSQGAERVVMIEGGPLGTTCARVGCMPSKLLIAAADAAHGARVAGQFGVHANDLRIDGEAVMRRVQSERDRFAGFVVDATEALPEGQLLRGWARFRDATHLEVALNEGGSVEVEARAVVIATGSAAFIPPPLRDLGDRLLTNEGVFELPTLPRSVAVVGTGVIGLELGQALDRLGVAVQIFDINTRMPMLSDPGMQAEARAIFEAELDLHLGVGELEATRVEAGVQLRWREAEGEGEGREATFDYVLAATGRRPQLGRLGLDAAGVELDRRGMPVRWDERTGQIGDSALFLAGDVTGFRPLLHEAAAEGRIAGGNAARFPEVRAQVRTVPLGIMFTDPNVAVVGTVPTDASEEGVSWEAAEVDFGDQGRARVMGQNRGRARIYASRACGTLIAAELIGPRAEHLAHLLAWTIESKVTAQRATRLPYYHPVVEEGLRTAMRRLARKLEFGPRPEPLDCGPGD</sequence>
<dbReference type="InterPro" id="IPR001100">
    <property type="entry name" value="Pyr_nuc-diS_OxRdtase"/>
</dbReference>
<keyword evidence="5" id="KW-0547">Nucleotide-binding</keyword>
<keyword evidence="5" id="KW-0520">NAD</keyword>
<evidence type="ECO:0000256" key="6">
    <source>
        <dbReference type="PIRSR" id="PIRSR000350-4"/>
    </source>
</evidence>
<dbReference type="STRING" id="391625.PPSIR1_31653"/>
<dbReference type="GO" id="GO:0004148">
    <property type="term" value="F:dihydrolipoyl dehydrogenase (NADH) activity"/>
    <property type="evidence" value="ECO:0007669"/>
    <property type="project" value="UniProtKB-EC"/>
</dbReference>
<feature type="domain" description="Pyridine nucleotide-disulphide oxidoreductase dimerisation" evidence="7">
    <location>
        <begin position="360"/>
        <end position="465"/>
    </location>
</feature>
<comment type="caution">
    <text evidence="9">The sequence shown here is derived from an EMBL/GenBank/DDBJ whole genome shotgun (WGS) entry which is preliminary data.</text>
</comment>
<dbReference type="AlphaFoldDB" id="A6G2P8"/>
<dbReference type="SUPFAM" id="SSF51905">
    <property type="entry name" value="FAD/NAD(P)-binding domain"/>
    <property type="match status" value="1"/>
</dbReference>
<dbReference type="GO" id="GO:0003955">
    <property type="term" value="F:NAD(P)H dehydrogenase (quinone) activity"/>
    <property type="evidence" value="ECO:0007669"/>
    <property type="project" value="TreeGrafter"/>
</dbReference>
<gene>
    <name evidence="9" type="ORF">PPSIR1_31653</name>
</gene>
<comment type="similarity">
    <text evidence="1">Belongs to the class-I pyridine nucleotide-disulfide oxidoreductase family.</text>
</comment>
<dbReference type="InterPro" id="IPR023753">
    <property type="entry name" value="FAD/NAD-binding_dom"/>
</dbReference>
<dbReference type="PANTHER" id="PTHR43014:SF4">
    <property type="entry name" value="PYRIDINE NUCLEOTIDE-DISULFIDE OXIDOREDUCTASE RCLA-RELATED"/>
    <property type="match status" value="1"/>
</dbReference>
<dbReference type="Proteomes" id="UP000005801">
    <property type="component" value="Unassembled WGS sequence"/>
</dbReference>
<keyword evidence="9" id="KW-0560">Oxidoreductase</keyword>
<dbReference type="EC" id="1.8.1.4" evidence="9"/>
<organism evidence="9 10">
    <name type="scientific">Plesiocystis pacifica SIR-1</name>
    <dbReference type="NCBI Taxonomy" id="391625"/>
    <lineage>
        <taxon>Bacteria</taxon>
        <taxon>Pseudomonadati</taxon>
        <taxon>Myxococcota</taxon>
        <taxon>Polyangia</taxon>
        <taxon>Nannocystales</taxon>
        <taxon>Nannocystaceae</taxon>
        <taxon>Plesiocystis</taxon>
    </lineage>
</organism>
<evidence type="ECO:0000256" key="5">
    <source>
        <dbReference type="PIRSR" id="PIRSR000350-3"/>
    </source>
</evidence>
<evidence type="ECO:0000256" key="1">
    <source>
        <dbReference type="ARBA" id="ARBA00007532"/>
    </source>
</evidence>
<evidence type="ECO:0000256" key="2">
    <source>
        <dbReference type="ARBA" id="ARBA00022630"/>
    </source>
</evidence>
<feature type="binding site" evidence="5">
    <location>
        <position position="56"/>
    </location>
    <ligand>
        <name>FAD</name>
        <dbReference type="ChEBI" id="CHEBI:57692"/>
    </ligand>
</feature>
<dbReference type="PANTHER" id="PTHR43014">
    <property type="entry name" value="MERCURIC REDUCTASE"/>
    <property type="match status" value="1"/>
</dbReference>
<evidence type="ECO:0000313" key="10">
    <source>
        <dbReference type="Proteomes" id="UP000005801"/>
    </source>
</evidence>
<feature type="binding site" evidence="5">
    <location>
        <begin position="149"/>
        <end position="151"/>
    </location>
    <ligand>
        <name>FAD</name>
        <dbReference type="ChEBI" id="CHEBI:57692"/>
    </ligand>
</feature>
<proteinExistence type="inferred from homology"/>
<feature type="domain" description="FAD/NAD(P)-binding" evidence="8">
    <location>
        <begin position="10"/>
        <end position="336"/>
    </location>
</feature>